<dbReference type="Proteomes" id="UP000289437">
    <property type="component" value="Unassembled WGS sequence"/>
</dbReference>
<organism evidence="2 3">
    <name type="scientific">Granulicella sibirica</name>
    <dbReference type="NCBI Taxonomy" id="2479048"/>
    <lineage>
        <taxon>Bacteria</taxon>
        <taxon>Pseudomonadati</taxon>
        <taxon>Acidobacteriota</taxon>
        <taxon>Terriglobia</taxon>
        <taxon>Terriglobales</taxon>
        <taxon>Acidobacteriaceae</taxon>
        <taxon>Granulicella</taxon>
    </lineage>
</organism>
<accession>A0A4Q0SWV7</accession>
<comment type="caution">
    <text evidence="2">The sequence shown here is derived from an EMBL/GenBank/DDBJ whole genome shotgun (WGS) entry which is preliminary data.</text>
</comment>
<reference evidence="2 3" key="1">
    <citation type="submission" date="2018-11" db="EMBL/GenBank/DDBJ databases">
        <authorList>
            <person name="Mardanov A.V."/>
            <person name="Ravin N.V."/>
            <person name="Dedysh S.N."/>
        </authorList>
    </citation>
    <scope>NUCLEOTIDE SEQUENCE [LARGE SCALE GENOMIC DNA]</scope>
    <source>
        <strain evidence="2 3">AF10</strain>
    </source>
</reference>
<feature type="region of interest" description="Disordered" evidence="1">
    <location>
        <begin position="19"/>
        <end position="56"/>
    </location>
</feature>
<sequence>MLEDDLGWHAAFRQRNLQSIGRGAELGRGRSQHRSQDQDADRENLVKPLNGLSHSK</sequence>
<name>A0A4Q0SWV7_9BACT</name>
<reference evidence="3" key="2">
    <citation type="submission" date="2019-02" db="EMBL/GenBank/DDBJ databases">
        <title>Granulicella sibirica sp. nov., a psychrotolerant acidobacterium isolated from an organic soil layer in forested tundra, West Siberia.</title>
        <authorList>
            <person name="Oshkin I.Y."/>
            <person name="Kulichevskaya I.S."/>
            <person name="Rijpstra W.I.C."/>
            <person name="Sinninghe Damste J.S."/>
            <person name="Rakitin A.L."/>
            <person name="Ravin N.V."/>
            <person name="Dedysh S.N."/>
        </authorList>
    </citation>
    <scope>NUCLEOTIDE SEQUENCE [LARGE SCALE GENOMIC DNA]</scope>
    <source>
        <strain evidence="3">AF10</strain>
    </source>
</reference>
<evidence type="ECO:0000313" key="2">
    <source>
        <dbReference type="EMBL" id="RXH55595.1"/>
    </source>
</evidence>
<gene>
    <name evidence="2" type="ORF">GRAN_2452</name>
</gene>
<feature type="compositionally biased region" description="Basic and acidic residues" evidence="1">
    <location>
        <begin position="34"/>
        <end position="45"/>
    </location>
</feature>
<dbReference type="AlphaFoldDB" id="A0A4Q0SWV7"/>
<evidence type="ECO:0000313" key="3">
    <source>
        <dbReference type="Proteomes" id="UP000289437"/>
    </source>
</evidence>
<dbReference type="EMBL" id="RDSM01000002">
    <property type="protein sequence ID" value="RXH55595.1"/>
    <property type="molecule type" value="Genomic_DNA"/>
</dbReference>
<protein>
    <submittedName>
        <fullName evidence="2">Uncharacterized protein</fullName>
    </submittedName>
</protein>
<proteinExistence type="predicted"/>
<keyword evidence="3" id="KW-1185">Reference proteome</keyword>
<evidence type="ECO:0000256" key="1">
    <source>
        <dbReference type="SAM" id="MobiDB-lite"/>
    </source>
</evidence>